<protein>
    <recommendedName>
        <fullName evidence="9">Cilia- and flagella-associated protein 43</fullName>
    </recommendedName>
</protein>
<keyword evidence="12" id="KW-1185">Reference proteome</keyword>
<dbReference type="GO" id="GO:0005930">
    <property type="term" value="C:axoneme"/>
    <property type="evidence" value="ECO:0007669"/>
    <property type="project" value="UniProtKB-SubCell"/>
</dbReference>
<evidence type="ECO:0000256" key="2">
    <source>
        <dbReference type="ARBA" id="ARBA00022490"/>
    </source>
</evidence>
<keyword evidence="3" id="KW-0853">WD repeat</keyword>
<evidence type="ECO:0000256" key="10">
    <source>
        <dbReference type="SAM" id="Coils"/>
    </source>
</evidence>
<dbReference type="SMART" id="SM00320">
    <property type="entry name" value="WD40"/>
    <property type="match status" value="3"/>
</dbReference>
<dbReference type="PANTHER" id="PTHR14885">
    <property type="entry name" value="CILIA- AND FLAGELLA-ASSOCIATED PROTEIN 43-RELATED"/>
    <property type="match status" value="1"/>
</dbReference>
<evidence type="ECO:0000313" key="12">
    <source>
        <dbReference type="Proteomes" id="UP000499080"/>
    </source>
</evidence>
<name>A0A4Y2GW47_ARAVE</name>
<evidence type="ECO:0000256" key="9">
    <source>
        <dbReference type="ARBA" id="ARBA00023662"/>
    </source>
</evidence>
<proteinExistence type="inferred from homology"/>
<comment type="caution">
    <text evidence="11">The sequence shown here is derived from an EMBL/GenBank/DDBJ whole genome shotgun (WGS) entry which is preliminary data.</text>
</comment>
<keyword evidence="11" id="KW-0969">Cilium</keyword>
<dbReference type="InterPro" id="IPR036322">
    <property type="entry name" value="WD40_repeat_dom_sf"/>
</dbReference>
<accession>A0A4Y2GW47</accession>
<dbReference type="PANTHER" id="PTHR14885:SF1">
    <property type="entry name" value="CILIA- AND FLAGELLA-ASSOCIATED PROTEIN 43"/>
    <property type="match status" value="1"/>
</dbReference>
<dbReference type="InterPro" id="IPR015943">
    <property type="entry name" value="WD40/YVTN_repeat-like_dom_sf"/>
</dbReference>
<comment type="similarity">
    <text evidence="8">Belongs to the CFAP43 family.</text>
</comment>
<organism evidence="11 12">
    <name type="scientific">Araneus ventricosus</name>
    <name type="common">Orbweaver spider</name>
    <name type="synonym">Epeira ventricosa</name>
    <dbReference type="NCBI Taxonomy" id="182803"/>
    <lineage>
        <taxon>Eukaryota</taxon>
        <taxon>Metazoa</taxon>
        <taxon>Ecdysozoa</taxon>
        <taxon>Arthropoda</taxon>
        <taxon>Chelicerata</taxon>
        <taxon>Arachnida</taxon>
        <taxon>Araneae</taxon>
        <taxon>Araneomorphae</taxon>
        <taxon>Entelegynae</taxon>
        <taxon>Araneoidea</taxon>
        <taxon>Araneidae</taxon>
        <taxon>Araneus</taxon>
    </lineage>
</organism>
<keyword evidence="4" id="KW-0677">Repeat</keyword>
<evidence type="ECO:0000256" key="4">
    <source>
        <dbReference type="ARBA" id="ARBA00022737"/>
    </source>
</evidence>
<keyword evidence="11" id="KW-0282">Flagellum</keyword>
<evidence type="ECO:0000256" key="1">
    <source>
        <dbReference type="ARBA" id="ARBA00004430"/>
    </source>
</evidence>
<comment type="subcellular location">
    <subcellularLocation>
        <location evidence="1">Cytoplasm</location>
        <location evidence="1">Cytoskeleton</location>
        <location evidence="1">Cilium axoneme</location>
    </subcellularLocation>
</comment>
<evidence type="ECO:0000256" key="8">
    <source>
        <dbReference type="ARBA" id="ARBA00023605"/>
    </source>
</evidence>
<gene>
    <name evidence="11" type="primary">CFAP43_0</name>
    <name evidence="11" type="ORF">AVEN_211085_1</name>
</gene>
<evidence type="ECO:0000313" key="11">
    <source>
        <dbReference type="EMBL" id="GBM56748.1"/>
    </source>
</evidence>
<keyword evidence="5 10" id="KW-0175">Coiled coil</keyword>
<feature type="coiled-coil region" evidence="10">
    <location>
        <begin position="1264"/>
        <end position="1316"/>
    </location>
</feature>
<dbReference type="EMBL" id="BGPR01001562">
    <property type="protein sequence ID" value="GBM56748.1"/>
    <property type="molecule type" value="Genomic_DNA"/>
</dbReference>
<dbReference type="Proteomes" id="UP000499080">
    <property type="component" value="Unassembled WGS sequence"/>
</dbReference>
<evidence type="ECO:0000256" key="6">
    <source>
        <dbReference type="ARBA" id="ARBA00023212"/>
    </source>
</evidence>
<dbReference type="SUPFAM" id="SSF50978">
    <property type="entry name" value="WD40 repeat-like"/>
    <property type="match status" value="1"/>
</dbReference>
<dbReference type="GO" id="GO:0003341">
    <property type="term" value="P:cilium movement"/>
    <property type="evidence" value="ECO:0007669"/>
    <property type="project" value="UniProtKB-ARBA"/>
</dbReference>
<dbReference type="GO" id="GO:0060271">
    <property type="term" value="P:cilium assembly"/>
    <property type="evidence" value="ECO:0007669"/>
    <property type="project" value="TreeGrafter"/>
</dbReference>
<sequence>MQTENFQLKWTHSFCRGHPSYLSEKILMIPFDFAIKTCDLKGKNLHSSDRPGIRIGCATAMPELGVIALSERKEKCDIFILNYPEMDTISRLQRGNNEEYLILQFTGCEYLVSLSIKKEHEIDLWKWSTGQRLCCISDTLTSAESSEVSLSVNPLLWSELCLQSNTKICLLNIKSTDDKYHFKMKNLFLEQDDDGSFKALPECSSDSHCVKEKNQSKLNLVCHCWLPKDCLLVETSSGLLKVNPYLLHVTIFPREPESKSMITSMALNKLGLFVGYKTGFVDIVNISRGHWSIIETVKVGHPIQNLQLSPLYDILAITTSKGSVSLYDTNTLELHEVLRSDCAGEIGICFIEPFSQYCLVAKKTGCLHIFRIANGSLMSAIQLDEDITSIASSPLCSLVLIGSNSGFLHFLDATDPKHPKVVHCVRPYEAPVEHVTFENFGQLFATYAPDHHVNIWNGLPSSDFDFLGSIKILEQVKDIAMFRRKEAESTNLLILSESGSSSEKEAGNILIRLKLPEDFATDPKKYHIDVFKNLSYDELYFQKWRLNYPCSRMDIHVNMGVVVFSPIIGKIQKFSVWNAPDSKMASLLKSNDVATIRVSANQRWIGIIDVHGYVQLYSSEQMKLSAATPKSVSNDIICRHFLDINVLGNRLITGSESGYILCYKWGYDLPESKVIPEWIVYCYSRSEKENSYLQNMDEEESVDLKMCGIFPKSVIFLPYEELLLKLKMYMAIVNFKLYELLENKDFETELNFKVNEIVLDDQSLYKLSDHNYRNFLSLAKESNAEHVINEEDVKNCSLGEMKVITSTTLGYVVHNYSAVHYLSGDHVTKNTLYESKEKDKTNEYETDLNVFCTGFKFKTVKERLAIVEDMRKIIRDWKVEFNTIFDYIYEEKESVTNRISEIVQEMKYESSKLPSEAERDFWNAFLLRTEPEHHSSTQETESLKREYHTESFDRNQNTDKQFGYEDTEIRHSKSSIENMTASAKELRLEFDLKVERLFFKRLYCDYVIHFLELKNFCVLLFTLIEKEFVDSQRQTEKQLESVVDYIKKFGLLLKESREIEKNLRCLYSKVQRQERSLDCKVEAKFSKNGNKEQTYFGFRQLPNFPLRRGSENPFWSPSLTLNQDDLSLDEQNSELACPKDVDVNMWKSICSKRSRHIKLGVILRHTQHQIMGVTNLIIDCSEITLKLESKQRYCKRMIENMKFLFKKLNKKLYFLLTDNLENPQMFLENDLNEQKEYVRSPDLNKIPPVRNESWEMVRTNIKANQNLQKKLEEVQDSIKTFLSIKDEISSKLEKCKLKHESLHEKLQQELETQKKAFYDNKRIIDDSFDGKWNLLKILS</sequence>
<dbReference type="InterPro" id="IPR001680">
    <property type="entry name" value="WD40_rpt"/>
</dbReference>
<evidence type="ECO:0000256" key="3">
    <source>
        <dbReference type="ARBA" id="ARBA00022574"/>
    </source>
</evidence>
<reference evidence="11 12" key="1">
    <citation type="journal article" date="2019" name="Sci. Rep.">
        <title>Orb-weaving spider Araneus ventricosus genome elucidates the spidroin gene catalogue.</title>
        <authorList>
            <person name="Kono N."/>
            <person name="Nakamura H."/>
            <person name="Ohtoshi R."/>
            <person name="Moran D.A.P."/>
            <person name="Shinohara A."/>
            <person name="Yoshida Y."/>
            <person name="Fujiwara M."/>
            <person name="Mori M."/>
            <person name="Tomita M."/>
            <person name="Arakawa K."/>
        </authorList>
    </citation>
    <scope>NUCLEOTIDE SEQUENCE [LARGE SCALE GENOMIC DNA]</scope>
</reference>
<keyword evidence="2" id="KW-0963">Cytoplasm</keyword>
<dbReference type="OrthoDB" id="535167at2759"/>
<keyword evidence="6" id="KW-0206">Cytoskeleton</keyword>
<evidence type="ECO:0000256" key="7">
    <source>
        <dbReference type="ARBA" id="ARBA00023273"/>
    </source>
</evidence>
<dbReference type="Gene3D" id="2.130.10.10">
    <property type="entry name" value="YVTN repeat-like/Quinoprotein amine dehydrogenase"/>
    <property type="match status" value="2"/>
</dbReference>
<keyword evidence="7" id="KW-0966">Cell projection</keyword>
<evidence type="ECO:0000256" key="5">
    <source>
        <dbReference type="ARBA" id="ARBA00023054"/>
    </source>
</evidence>